<feature type="compositionally biased region" description="Basic residues" evidence="1">
    <location>
        <begin position="80"/>
        <end position="89"/>
    </location>
</feature>
<protein>
    <submittedName>
        <fullName evidence="2">Uncharacterized protein</fullName>
    </submittedName>
</protein>
<feature type="region of interest" description="Disordered" evidence="1">
    <location>
        <begin position="63"/>
        <end position="102"/>
    </location>
</feature>
<dbReference type="EMBL" id="VSSQ01005386">
    <property type="protein sequence ID" value="MPM28945.1"/>
    <property type="molecule type" value="Genomic_DNA"/>
</dbReference>
<gene>
    <name evidence="2" type="ORF">SDC9_75483</name>
</gene>
<sequence length="191" mass="21078">MLHHQRAHVLLRLGGHAVEQGGFVLGAQLERQLMRQIGDDVETNAGERCMHVTLRVVAHAAAVEPPSARQQHDGDERCGAQRHHQRAQHASHEHGQAIQRREAQRVGGKPLQIAEHHDVHADGGQPLQPRLRRGHVARDDAHRDGQCQIAQAGGQGVRTAAALLPDEARHLLRGQQQRDHHPAVQKCQPDA</sequence>
<comment type="caution">
    <text evidence="2">The sequence shown here is derived from an EMBL/GenBank/DDBJ whole genome shotgun (WGS) entry which is preliminary data.</text>
</comment>
<feature type="compositionally biased region" description="Basic and acidic residues" evidence="1">
    <location>
        <begin position="70"/>
        <end position="79"/>
    </location>
</feature>
<evidence type="ECO:0000256" key="1">
    <source>
        <dbReference type="SAM" id="MobiDB-lite"/>
    </source>
</evidence>
<name>A0A644YK37_9ZZZZ</name>
<dbReference type="AlphaFoldDB" id="A0A644YK37"/>
<accession>A0A644YK37</accession>
<feature type="compositionally biased region" description="Basic and acidic residues" evidence="1">
    <location>
        <begin position="90"/>
        <end position="102"/>
    </location>
</feature>
<organism evidence="2">
    <name type="scientific">bioreactor metagenome</name>
    <dbReference type="NCBI Taxonomy" id="1076179"/>
    <lineage>
        <taxon>unclassified sequences</taxon>
        <taxon>metagenomes</taxon>
        <taxon>ecological metagenomes</taxon>
    </lineage>
</organism>
<proteinExistence type="predicted"/>
<evidence type="ECO:0000313" key="2">
    <source>
        <dbReference type="EMBL" id="MPM28945.1"/>
    </source>
</evidence>
<reference evidence="2" key="1">
    <citation type="submission" date="2019-08" db="EMBL/GenBank/DDBJ databases">
        <authorList>
            <person name="Kucharzyk K."/>
            <person name="Murdoch R.W."/>
            <person name="Higgins S."/>
            <person name="Loffler F."/>
        </authorList>
    </citation>
    <scope>NUCLEOTIDE SEQUENCE</scope>
</reference>